<accession>A0A0V1HFE9</accession>
<comment type="caution">
    <text evidence="2">The sequence shown here is derived from an EMBL/GenBank/DDBJ whole genome shotgun (WGS) entry which is preliminary data.</text>
</comment>
<evidence type="ECO:0000313" key="2">
    <source>
        <dbReference type="EMBL" id="KRZ09486.1"/>
    </source>
</evidence>
<proteinExistence type="predicted"/>
<dbReference type="EMBL" id="JYDP01000072">
    <property type="protein sequence ID" value="KRZ09486.1"/>
    <property type="molecule type" value="Genomic_DNA"/>
</dbReference>
<organism evidence="2 3">
    <name type="scientific">Trichinella zimbabwensis</name>
    <dbReference type="NCBI Taxonomy" id="268475"/>
    <lineage>
        <taxon>Eukaryota</taxon>
        <taxon>Metazoa</taxon>
        <taxon>Ecdysozoa</taxon>
        <taxon>Nematoda</taxon>
        <taxon>Enoplea</taxon>
        <taxon>Dorylaimia</taxon>
        <taxon>Trichinellida</taxon>
        <taxon>Trichinellidae</taxon>
        <taxon>Trichinella</taxon>
    </lineage>
</organism>
<dbReference type="Proteomes" id="UP000055024">
    <property type="component" value="Unassembled WGS sequence"/>
</dbReference>
<gene>
    <name evidence="2" type="ORF">T11_18599</name>
</gene>
<evidence type="ECO:0000313" key="3">
    <source>
        <dbReference type="Proteomes" id="UP000055024"/>
    </source>
</evidence>
<reference evidence="2 3" key="1">
    <citation type="submission" date="2015-01" db="EMBL/GenBank/DDBJ databases">
        <title>Evolution of Trichinella species and genotypes.</title>
        <authorList>
            <person name="Korhonen P.K."/>
            <person name="Edoardo P."/>
            <person name="Giuseppe L.R."/>
            <person name="Gasser R.B."/>
        </authorList>
    </citation>
    <scope>NUCLEOTIDE SEQUENCE [LARGE SCALE GENOMIC DNA]</scope>
    <source>
        <strain evidence="2">ISS1029</strain>
    </source>
</reference>
<keyword evidence="3" id="KW-1185">Reference proteome</keyword>
<dbReference type="AlphaFoldDB" id="A0A0V1HFE9"/>
<evidence type="ECO:0000256" key="1">
    <source>
        <dbReference type="SAM" id="MobiDB-lite"/>
    </source>
</evidence>
<feature type="region of interest" description="Disordered" evidence="1">
    <location>
        <begin position="51"/>
        <end position="75"/>
    </location>
</feature>
<sequence length="75" mass="8578">MKNKCVYLDQHILVMQHLTNFGFVLHGQPKLNYSRLEDGQQGEVHVTHELPSIKPQQPNLDSMRSAPSIKALLTR</sequence>
<protein>
    <submittedName>
        <fullName evidence="2">Uncharacterized protein</fullName>
    </submittedName>
</protein>
<name>A0A0V1HFE9_9BILA</name>